<dbReference type="InterPro" id="IPR004114">
    <property type="entry name" value="THUMP_dom"/>
</dbReference>
<dbReference type="PROSITE" id="PS51165">
    <property type="entry name" value="THUMP"/>
    <property type="match status" value="1"/>
</dbReference>
<dbReference type="GO" id="GO:0003723">
    <property type="term" value="F:RNA binding"/>
    <property type="evidence" value="ECO:0007669"/>
    <property type="project" value="UniProtKB-UniRule"/>
</dbReference>
<dbReference type="SMART" id="SM00981">
    <property type="entry name" value="THUMP"/>
    <property type="match status" value="1"/>
</dbReference>
<feature type="region of interest" description="Disordered" evidence="2">
    <location>
        <begin position="63"/>
        <end position="145"/>
    </location>
</feature>
<gene>
    <name evidence="4" type="ORF">KP509_09G019600</name>
</gene>
<evidence type="ECO:0000256" key="2">
    <source>
        <dbReference type="SAM" id="MobiDB-lite"/>
    </source>
</evidence>
<feature type="region of interest" description="Disordered" evidence="2">
    <location>
        <begin position="1"/>
        <end position="27"/>
    </location>
</feature>
<reference evidence="4" key="1">
    <citation type="submission" date="2021-08" db="EMBL/GenBank/DDBJ databases">
        <title>WGS assembly of Ceratopteris richardii.</title>
        <authorList>
            <person name="Marchant D.B."/>
            <person name="Chen G."/>
            <person name="Jenkins J."/>
            <person name="Shu S."/>
            <person name="Leebens-Mack J."/>
            <person name="Grimwood J."/>
            <person name="Schmutz J."/>
            <person name="Soltis P."/>
            <person name="Soltis D."/>
            <person name="Chen Z.-H."/>
        </authorList>
    </citation>
    <scope>NUCLEOTIDE SEQUENCE</scope>
    <source>
        <strain evidence="4">Whitten #5841</strain>
        <tissue evidence="4">Leaf</tissue>
    </source>
</reference>
<feature type="compositionally biased region" description="Basic and acidic residues" evidence="2">
    <location>
        <begin position="63"/>
        <end position="72"/>
    </location>
</feature>
<dbReference type="CDD" id="cd11717">
    <property type="entry name" value="THUMP_THUMPD1_like"/>
    <property type="match status" value="1"/>
</dbReference>
<evidence type="ECO:0000313" key="4">
    <source>
        <dbReference type="EMBL" id="KAH7428827.1"/>
    </source>
</evidence>
<evidence type="ECO:0000313" key="5">
    <source>
        <dbReference type="Proteomes" id="UP000825935"/>
    </source>
</evidence>
<name>A0A8T2TZE4_CERRI</name>
<dbReference type="PANTHER" id="PTHR13452">
    <property type="entry name" value="THUMP DOMAIN CONTAINING PROTEIN 1-RELATED"/>
    <property type="match status" value="1"/>
</dbReference>
<feature type="compositionally biased region" description="Polar residues" evidence="2">
    <location>
        <begin position="82"/>
        <end position="95"/>
    </location>
</feature>
<comment type="caution">
    <text evidence="4">The sequence shown here is derived from an EMBL/GenBank/DDBJ whole genome shotgun (WGS) entry which is preliminary data.</text>
</comment>
<protein>
    <recommendedName>
        <fullName evidence="3">THUMP domain-containing protein</fullName>
    </recommendedName>
</protein>
<evidence type="ECO:0000256" key="1">
    <source>
        <dbReference type="PROSITE-ProRule" id="PRU00529"/>
    </source>
</evidence>
<evidence type="ECO:0000259" key="3">
    <source>
        <dbReference type="PROSITE" id="PS51165"/>
    </source>
</evidence>
<keyword evidence="5" id="KW-1185">Reference proteome</keyword>
<dbReference type="SUPFAM" id="SSF143437">
    <property type="entry name" value="THUMP domain-like"/>
    <property type="match status" value="1"/>
</dbReference>
<dbReference type="EMBL" id="CM035414">
    <property type="protein sequence ID" value="KAH7428826.1"/>
    <property type="molecule type" value="Genomic_DNA"/>
</dbReference>
<organism evidence="4 5">
    <name type="scientific">Ceratopteris richardii</name>
    <name type="common">Triangle waterfern</name>
    <dbReference type="NCBI Taxonomy" id="49495"/>
    <lineage>
        <taxon>Eukaryota</taxon>
        <taxon>Viridiplantae</taxon>
        <taxon>Streptophyta</taxon>
        <taxon>Embryophyta</taxon>
        <taxon>Tracheophyta</taxon>
        <taxon>Polypodiopsida</taxon>
        <taxon>Polypodiidae</taxon>
        <taxon>Polypodiales</taxon>
        <taxon>Pteridineae</taxon>
        <taxon>Pteridaceae</taxon>
        <taxon>Parkerioideae</taxon>
        <taxon>Ceratopteris</taxon>
    </lineage>
</organism>
<feature type="domain" description="THUMP" evidence="3">
    <location>
        <begin position="213"/>
        <end position="320"/>
    </location>
</feature>
<proteinExistence type="predicted"/>
<dbReference type="OMA" id="FRACAFI"/>
<feature type="compositionally biased region" description="Basic residues" evidence="2">
    <location>
        <begin position="10"/>
        <end position="27"/>
    </location>
</feature>
<dbReference type="GO" id="GO:0006400">
    <property type="term" value="P:tRNA modification"/>
    <property type="evidence" value="ECO:0007669"/>
    <property type="project" value="InterPro"/>
</dbReference>
<accession>A0A8T2TZE4</accession>
<dbReference type="Gene3D" id="3.30.2300.10">
    <property type="entry name" value="THUMP superfamily"/>
    <property type="match status" value="1"/>
</dbReference>
<dbReference type="FunFam" id="3.30.2300.10:FF:000001">
    <property type="entry name" value="THUMP domain-containing protein 1"/>
    <property type="match status" value="1"/>
</dbReference>
<dbReference type="Proteomes" id="UP000825935">
    <property type="component" value="Chromosome 9"/>
</dbReference>
<dbReference type="InterPro" id="IPR040183">
    <property type="entry name" value="THUMPD1-like"/>
</dbReference>
<keyword evidence="1" id="KW-0694">RNA-binding</keyword>
<dbReference type="AlphaFoldDB" id="A0A8T2TZE4"/>
<dbReference type="Pfam" id="PF02926">
    <property type="entry name" value="THUMP"/>
    <property type="match status" value="1"/>
</dbReference>
<dbReference type="OrthoDB" id="367221at2759"/>
<dbReference type="PANTHER" id="PTHR13452:SF10">
    <property type="entry name" value="THUMP DOMAIN-CONTAINING PROTEIN 1"/>
    <property type="match status" value="1"/>
</dbReference>
<dbReference type="EMBL" id="CM035414">
    <property type="protein sequence ID" value="KAH7428827.1"/>
    <property type="molecule type" value="Genomic_DNA"/>
</dbReference>
<sequence>MAGTPQPGQKRAKKRPGKYLSHCSKRRKEMELRSGLQGFLITCEGGKERISIRQAIQVLERFYDDRGEEKAAGNDTEGGSSGRTQEIDSQNNKASTYEEEQGSDKDEQLKPDNQVSSLNFEAASARSSDSEKEDEDEATKISTGATGGPIKKANIESLLEEEIADLRDVKQALFASVDTGCAGVIFIRMLSKDAVNETSKKGPGEVVQAVVENCVEFRKPLTRFCLRFLPIEVTCYASPEEVKKMAHACLLRHFPAVDKEKAFKFAVVYEARANTSLDRMEMINAVAKLIPEPHSVDLKNPDKTILVQVVKTICAIGVVANYKHFAKYNIRELTSSKHQLKES</sequence>